<dbReference type="Gene3D" id="3.40.630.30">
    <property type="match status" value="1"/>
</dbReference>
<evidence type="ECO:0000256" key="2">
    <source>
        <dbReference type="ARBA" id="ARBA00023315"/>
    </source>
</evidence>
<keyword evidence="5" id="KW-1185">Reference proteome</keyword>
<dbReference type="Proteomes" id="UP000280271">
    <property type="component" value="Unassembled WGS sequence"/>
</dbReference>
<dbReference type="Pfam" id="PF13508">
    <property type="entry name" value="Acetyltransf_7"/>
    <property type="match status" value="1"/>
</dbReference>
<organism evidence="4 5">
    <name type="scientific">Acinetobacter chengduensis</name>
    <dbReference type="NCBI Taxonomy" id="2420890"/>
    <lineage>
        <taxon>Bacteria</taxon>
        <taxon>Pseudomonadati</taxon>
        <taxon>Pseudomonadota</taxon>
        <taxon>Gammaproteobacteria</taxon>
        <taxon>Moraxellales</taxon>
        <taxon>Moraxellaceae</taxon>
        <taxon>Acinetobacter</taxon>
    </lineage>
</organism>
<feature type="domain" description="N-acetyltransferase" evidence="3">
    <location>
        <begin position="2"/>
        <end position="170"/>
    </location>
</feature>
<dbReference type="EMBL" id="RCHC01000003">
    <property type="protein sequence ID" value="RLL23470.1"/>
    <property type="molecule type" value="Genomic_DNA"/>
</dbReference>
<dbReference type="PANTHER" id="PTHR43877">
    <property type="entry name" value="AMINOALKYLPHOSPHONATE N-ACETYLTRANSFERASE-RELATED-RELATED"/>
    <property type="match status" value="1"/>
</dbReference>
<protein>
    <submittedName>
        <fullName evidence="4">GNAT family N-acetyltransferase</fullName>
    </submittedName>
</protein>
<dbReference type="CDD" id="cd04301">
    <property type="entry name" value="NAT_SF"/>
    <property type="match status" value="1"/>
</dbReference>
<dbReference type="InterPro" id="IPR050832">
    <property type="entry name" value="Bact_Acetyltransf"/>
</dbReference>
<evidence type="ECO:0000259" key="3">
    <source>
        <dbReference type="PROSITE" id="PS51186"/>
    </source>
</evidence>
<accession>A0ABX9TYG2</accession>
<sequence length="183" mass="20967">MNTFRPAVSNDIQNLVVLINQAYRENIGRSWTNEQHVIQGQRIQIKQLENLLTNPDFELWVCEKPTADSTKQHPILLGCIGLTHDSEDASQLEIGTFAVQPEFQNQGLGRQFLTFVEQYIRDNYAEVECINMYVLHVRQSLIAFYERAGYQQSGYTEAYPTQLDVGIPTVEVHLVHLKKDISA</sequence>
<gene>
    <name evidence="4" type="ORF">D9K81_03585</name>
</gene>
<evidence type="ECO:0000313" key="5">
    <source>
        <dbReference type="Proteomes" id="UP000280271"/>
    </source>
</evidence>
<comment type="caution">
    <text evidence="4">The sequence shown here is derived from an EMBL/GenBank/DDBJ whole genome shotgun (WGS) entry which is preliminary data.</text>
</comment>
<evidence type="ECO:0000313" key="4">
    <source>
        <dbReference type="EMBL" id="RLL23470.1"/>
    </source>
</evidence>
<evidence type="ECO:0000256" key="1">
    <source>
        <dbReference type="ARBA" id="ARBA00022679"/>
    </source>
</evidence>
<name>A0ABX9TYG2_9GAMM</name>
<dbReference type="InterPro" id="IPR000182">
    <property type="entry name" value="GNAT_dom"/>
</dbReference>
<dbReference type="RefSeq" id="WP_120373272.1">
    <property type="nucleotide sequence ID" value="NZ_RCHC01000003.1"/>
</dbReference>
<keyword evidence="1" id="KW-0808">Transferase</keyword>
<dbReference type="InterPro" id="IPR016181">
    <property type="entry name" value="Acyl_CoA_acyltransferase"/>
</dbReference>
<proteinExistence type="predicted"/>
<reference evidence="4 5" key="1">
    <citation type="submission" date="2018-09" db="EMBL/GenBank/DDBJ databases">
        <title>The draft genome of Acinetobacter sp. strains.</title>
        <authorList>
            <person name="Qin J."/>
            <person name="Feng Y."/>
            <person name="Zong Z."/>
        </authorList>
    </citation>
    <scope>NUCLEOTIDE SEQUENCE [LARGE SCALE GENOMIC DNA]</scope>
    <source>
        <strain evidence="4 5">WCHAc060005</strain>
    </source>
</reference>
<dbReference type="PROSITE" id="PS51186">
    <property type="entry name" value="GNAT"/>
    <property type="match status" value="1"/>
</dbReference>
<dbReference type="SUPFAM" id="SSF55729">
    <property type="entry name" value="Acyl-CoA N-acyltransferases (Nat)"/>
    <property type="match status" value="1"/>
</dbReference>
<dbReference type="PANTHER" id="PTHR43877:SF2">
    <property type="entry name" value="AMINOALKYLPHOSPHONATE N-ACETYLTRANSFERASE-RELATED"/>
    <property type="match status" value="1"/>
</dbReference>
<keyword evidence="2" id="KW-0012">Acyltransferase</keyword>